<keyword evidence="5" id="KW-0934">Plastid</keyword>
<dbReference type="CDD" id="cd00063">
    <property type="entry name" value="FN3"/>
    <property type="match status" value="1"/>
</dbReference>
<evidence type="ECO:0000256" key="16">
    <source>
        <dbReference type="ARBA" id="ARBA00071960"/>
    </source>
</evidence>
<dbReference type="InterPro" id="IPR044514">
    <property type="entry name" value="VIN3-like"/>
</dbReference>
<evidence type="ECO:0000256" key="8">
    <source>
        <dbReference type="ARBA" id="ARBA00022771"/>
    </source>
</evidence>
<evidence type="ECO:0000256" key="10">
    <source>
        <dbReference type="ARBA" id="ARBA00022840"/>
    </source>
</evidence>
<dbReference type="PROSITE" id="PS50853">
    <property type="entry name" value="FN3"/>
    <property type="match status" value="1"/>
</dbReference>
<dbReference type="GO" id="GO:0008270">
    <property type="term" value="F:zinc ion binding"/>
    <property type="evidence" value="ECO:0007669"/>
    <property type="project" value="UniProtKB-KW"/>
</dbReference>
<name>A0AA88XEW3_9ASTE</name>
<dbReference type="CDD" id="cd15521">
    <property type="entry name" value="PHD_VIN3_plant"/>
    <property type="match status" value="1"/>
</dbReference>
<proteinExistence type="inferred from homology"/>
<dbReference type="FunFam" id="3.30.300.130:FF:000008">
    <property type="entry name" value="Fe-S cluster assembly factor HCF101, chloroplastic"/>
    <property type="match status" value="1"/>
</dbReference>
<evidence type="ECO:0000256" key="15">
    <source>
        <dbReference type="ARBA" id="ARBA00024036"/>
    </source>
</evidence>
<evidence type="ECO:0000256" key="7">
    <source>
        <dbReference type="ARBA" id="ARBA00022741"/>
    </source>
</evidence>
<dbReference type="InterPro" id="IPR003961">
    <property type="entry name" value="FN3_dom"/>
</dbReference>
<dbReference type="Gene3D" id="3.40.50.300">
    <property type="entry name" value="P-loop containing nucleotide triphosphate hydrolases"/>
    <property type="match status" value="1"/>
</dbReference>
<evidence type="ECO:0000256" key="9">
    <source>
        <dbReference type="ARBA" id="ARBA00022833"/>
    </source>
</evidence>
<dbReference type="InterPro" id="IPR036116">
    <property type="entry name" value="FN3_sf"/>
</dbReference>
<evidence type="ECO:0000256" key="6">
    <source>
        <dbReference type="ARBA" id="ARBA00022723"/>
    </source>
</evidence>
<reference evidence="19" key="1">
    <citation type="submission" date="2022-12" db="EMBL/GenBank/DDBJ databases">
        <title>Draft genome assemblies for two species of Escallonia (Escalloniales).</title>
        <authorList>
            <person name="Chanderbali A."/>
            <person name="Dervinis C."/>
            <person name="Anghel I."/>
            <person name="Soltis D."/>
            <person name="Soltis P."/>
            <person name="Zapata F."/>
        </authorList>
    </citation>
    <scope>NUCLEOTIDE SEQUENCE</scope>
    <source>
        <strain evidence="19">UCBG64.0493</strain>
        <tissue evidence="19">Leaf</tissue>
    </source>
</reference>
<dbReference type="PROSITE" id="PS01215">
    <property type="entry name" value="MRP"/>
    <property type="match status" value="1"/>
</dbReference>
<protein>
    <recommendedName>
        <fullName evidence="16">Fe-S cluster assembly factor HCF101, chloroplastic</fullName>
    </recommendedName>
</protein>
<dbReference type="Pfam" id="PF06155">
    <property type="entry name" value="GBBH-like_N"/>
    <property type="match status" value="1"/>
</dbReference>
<accession>A0AA88XEW3</accession>
<dbReference type="GO" id="GO:0005634">
    <property type="term" value="C:nucleus"/>
    <property type="evidence" value="ECO:0007669"/>
    <property type="project" value="UniProtKB-SubCell"/>
</dbReference>
<dbReference type="InterPro" id="IPR034904">
    <property type="entry name" value="FSCA_dom_sf"/>
</dbReference>
<keyword evidence="11" id="KW-0809">Transit peptide</keyword>
<evidence type="ECO:0000256" key="3">
    <source>
        <dbReference type="ARBA" id="ARBA00004470"/>
    </source>
</evidence>
<dbReference type="GO" id="GO:0010048">
    <property type="term" value="P:vernalization response"/>
    <property type="evidence" value="ECO:0007669"/>
    <property type="project" value="InterPro"/>
</dbReference>
<keyword evidence="9" id="KW-0862">Zinc</keyword>
<evidence type="ECO:0000259" key="18">
    <source>
        <dbReference type="PROSITE" id="PS50853"/>
    </source>
</evidence>
<evidence type="ECO:0000256" key="12">
    <source>
        <dbReference type="ARBA" id="ARBA00023004"/>
    </source>
</evidence>
<dbReference type="GO" id="GO:0140663">
    <property type="term" value="F:ATP-dependent FeS chaperone activity"/>
    <property type="evidence" value="ECO:0007669"/>
    <property type="project" value="InterPro"/>
</dbReference>
<gene>
    <name evidence="19" type="ORF">RJ639_001443</name>
</gene>
<evidence type="ECO:0000313" key="19">
    <source>
        <dbReference type="EMBL" id="KAK3041633.1"/>
    </source>
</evidence>
<evidence type="ECO:0000256" key="4">
    <source>
        <dbReference type="ARBA" id="ARBA00022528"/>
    </source>
</evidence>
<dbReference type="InterPro" id="IPR010376">
    <property type="entry name" value="GBBH-like_N"/>
</dbReference>
<dbReference type="GO" id="GO:0005524">
    <property type="term" value="F:ATP binding"/>
    <property type="evidence" value="ECO:0007669"/>
    <property type="project" value="UniProtKB-KW"/>
</dbReference>
<dbReference type="CDD" id="cd02037">
    <property type="entry name" value="Mrp_NBP35"/>
    <property type="match status" value="1"/>
</dbReference>
<dbReference type="Pfam" id="PF23380">
    <property type="entry name" value="VIN3_C"/>
    <property type="match status" value="1"/>
</dbReference>
<dbReference type="Gene3D" id="3.30.2020.30">
    <property type="match status" value="1"/>
</dbReference>
<dbReference type="FunFam" id="3.30.2020.30:FF:000001">
    <property type="entry name" value="fe-S cluster assembly factor HCF101, chloroplastic"/>
    <property type="match status" value="1"/>
</dbReference>
<dbReference type="SUPFAM" id="SSF52540">
    <property type="entry name" value="P-loop containing nucleoside triphosphate hydrolases"/>
    <property type="match status" value="1"/>
</dbReference>
<dbReference type="Gene3D" id="3.30.300.130">
    <property type="entry name" value="Fe-S cluster assembly (FSCA)"/>
    <property type="match status" value="1"/>
</dbReference>
<evidence type="ECO:0000256" key="2">
    <source>
        <dbReference type="ARBA" id="ARBA00004123"/>
    </source>
</evidence>
<dbReference type="GO" id="GO:0009570">
    <property type="term" value="C:chloroplast stroma"/>
    <property type="evidence" value="ECO:0007669"/>
    <property type="project" value="UniProtKB-SubCell"/>
</dbReference>
<keyword evidence="20" id="KW-1185">Reference proteome</keyword>
<dbReference type="EMBL" id="JAVXUP010000030">
    <property type="protein sequence ID" value="KAK3041633.1"/>
    <property type="molecule type" value="Genomic_DNA"/>
</dbReference>
<feature type="domain" description="Fibronectin type-III" evidence="18">
    <location>
        <begin position="408"/>
        <end position="507"/>
    </location>
</feature>
<dbReference type="SUPFAM" id="SSF49265">
    <property type="entry name" value="Fibronectin type III"/>
    <property type="match status" value="1"/>
</dbReference>
<organism evidence="19 20">
    <name type="scientific">Escallonia herrerae</name>
    <dbReference type="NCBI Taxonomy" id="1293975"/>
    <lineage>
        <taxon>Eukaryota</taxon>
        <taxon>Viridiplantae</taxon>
        <taxon>Streptophyta</taxon>
        <taxon>Embryophyta</taxon>
        <taxon>Tracheophyta</taxon>
        <taxon>Spermatophyta</taxon>
        <taxon>Magnoliopsida</taxon>
        <taxon>eudicotyledons</taxon>
        <taxon>Gunneridae</taxon>
        <taxon>Pentapetalae</taxon>
        <taxon>asterids</taxon>
        <taxon>campanulids</taxon>
        <taxon>Escalloniales</taxon>
        <taxon>Escalloniaceae</taxon>
        <taxon>Escallonia</taxon>
    </lineage>
</organism>
<dbReference type="InterPro" id="IPR056990">
    <property type="entry name" value="VIN3-like_C"/>
</dbReference>
<evidence type="ECO:0000256" key="13">
    <source>
        <dbReference type="ARBA" id="ARBA00023014"/>
    </source>
</evidence>
<dbReference type="InterPro" id="IPR058585">
    <property type="entry name" value="Fn3_VIN3"/>
</dbReference>
<evidence type="ECO:0000256" key="14">
    <source>
        <dbReference type="ARBA" id="ARBA00023242"/>
    </source>
</evidence>
<feature type="region of interest" description="Disordered" evidence="17">
    <location>
        <begin position="163"/>
        <end position="191"/>
    </location>
</feature>
<evidence type="ECO:0000313" key="20">
    <source>
        <dbReference type="Proteomes" id="UP001188597"/>
    </source>
</evidence>
<keyword evidence="7" id="KW-0547">Nucleotide-binding</keyword>
<evidence type="ECO:0000256" key="5">
    <source>
        <dbReference type="ARBA" id="ARBA00022640"/>
    </source>
</evidence>
<dbReference type="Gene3D" id="2.60.40.10">
    <property type="entry name" value="Immunoglobulins"/>
    <property type="match status" value="1"/>
</dbReference>
<keyword evidence="14" id="KW-0539">Nucleus</keyword>
<dbReference type="InterPro" id="IPR027417">
    <property type="entry name" value="P-loop_NTPase"/>
</dbReference>
<dbReference type="InterPro" id="IPR013783">
    <property type="entry name" value="Ig-like_fold"/>
</dbReference>
<keyword evidence="12" id="KW-0408">Iron</keyword>
<evidence type="ECO:0000256" key="11">
    <source>
        <dbReference type="ARBA" id="ARBA00022946"/>
    </source>
</evidence>
<dbReference type="GO" id="GO:0040029">
    <property type="term" value="P:epigenetic regulation of gene expression"/>
    <property type="evidence" value="ECO:0007669"/>
    <property type="project" value="InterPro"/>
</dbReference>
<dbReference type="SUPFAM" id="SSF117916">
    <property type="entry name" value="Fe-S cluster assembly (FSCA) domain-like"/>
    <property type="match status" value="1"/>
</dbReference>
<dbReference type="Pfam" id="PF23376">
    <property type="entry name" value="Fn3_VIN3"/>
    <property type="match status" value="1"/>
</dbReference>
<dbReference type="InterPro" id="IPR019591">
    <property type="entry name" value="Mrp/NBP35_ATP-bd"/>
</dbReference>
<dbReference type="PANTHER" id="PTHR46286:SF1">
    <property type="entry name" value="VIN3-LIKE PROTEIN 1"/>
    <property type="match status" value="1"/>
</dbReference>
<dbReference type="Proteomes" id="UP001188597">
    <property type="component" value="Unassembled WGS sequence"/>
</dbReference>
<dbReference type="InterPro" id="IPR038492">
    <property type="entry name" value="GBBH-like_N_sf"/>
</dbReference>
<dbReference type="GO" id="GO:0016226">
    <property type="term" value="P:iron-sulfur cluster assembly"/>
    <property type="evidence" value="ECO:0007669"/>
    <property type="project" value="InterPro"/>
</dbReference>
<dbReference type="InterPro" id="IPR000808">
    <property type="entry name" value="Mrp-like_CS"/>
</dbReference>
<dbReference type="PANTHER" id="PTHR46286">
    <property type="entry name" value="VIN3-LIKE PROTEIN 2-RELATED"/>
    <property type="match status" value="1"/>
</dbReference>
<comment type="caution">
    <text evidence="19">The sequence shown here is derived from an EMBL/GenBank/DDBJ whole genome shotgun (WGS) entry which is preliminary data.</text>
</comment>
<keyword evidence="13" id="KW-0411">Iron-sulfur</keyword>
<dbReference type="InterPro" id="IPR002744">
    <property type="entry name" value="MIP18-like"/>
</dbReference>
<evidence type="ECO:0000256" key="17">
    <source>
        <dbReference type="SAM" id="MobiDB-lite"/>
    </source>
</evidence>
<dbReference type="GO" id="GO:0051536">
    <property type="term" value="F:iron-sulfur cluster binding"/>
    <property type="evidence" value="ECO:0007669"/>
    <property type="project" value="UniProtKB-KW"/>
</dbReference>
<comment type="cofactor">
    <cofactor evidence="1">
        <name>[4Fe-4S] cluster</name>
        <dbReference type="ChEBI" id="CHEBI:49883"/>
    </cofactor>
</comment>
<comment type="similarity">
    <text evidence="15">Belongs to the Mrp/NBP35 ATP-binding proteins family.</text>
</comment>
<dbReference type="Pfam" id="PF10609">
    <property type="entry name" value="ParA"/>
    <property type="match status" value="1"/>
</dbReference>
<dbReference type="InterPro" id="IPR032881">
    <property type="entry name" value="Oberon-like_PHD"/>
</dbReference>
<dbReference type="FunFam" id="3.40.50.300:FF:000704">
    <property type="entry name" value="fe-S cluster assembly factor HCF101, chloroplastic"/>
    <property type="match status" value="1"/>
</dbReference>
<keyword evidence="6" id="KW-0479">Metal-binding</keyword>
<keyword evidence="10" id="KW-0067">ATP-binding</keyword>
<comment type="subcellular location">
    <subcellularLocation>
        <location evidence="2">Nucleus</location>
    </subcellularLocation>
    <subcellularLocation>
        <location evidence="3">Plastid</location>
        <location evidence="3">Chloroplast stroma</location>
    </subcellularLocation>
</comment>
<dbReference type="Pfam" id="PF01883">
    <property type="entry name" value="FeS_assembly_P"/>
    <property type="match status" value="1"/>
</dbReference>
<dbReference type="InterPro" id="IPR033756">
    <property type="entry name" value="YlxH/NBP35"/>
</dbReference>
<dbReference type="Pfam" id="PF07227">
    <property type="entry name" value="PHD_Oberon"/>
    <property type="match status" value="1"/>
</dbReference>
<sequence length="1389" mass="152814">MKQLILGAISCPNWNVHSVSRPHSVLRILINSDLEIELSSPLFGEVEKLGMFEACSNLNRKKQECITWLTQTLVHSPILICFSLFFWNVLLYPASGVQSLSSSVQSTPEKNGHSDASRSPELLQEFLKSCPRKDLFQTCFDKEKKHSASSKCKMAEQLPKTSKKTIKNLETKKASPSPKGQPSKKQNRKAENPIRLPVAAEQCANSLICKNSACRAILSVDDTFCKRCSCCICHLFDDNKDPSLWLECTSESGQGDSCGLSCHIECALQREKVGVVDLGQLMQLDGSYCCASCGKVSGILGCWKKQLTIAKDARRVDVLCYRIYLSYRLLDGTSRFKDLHEIVREVKAKLETEVGPLNGVSTKMARGIVSRLSIAGDLMTLCSLAIEKADECLATGSSSMPNCREVSLPAACKFLFEEVASSSVVIVLLELSTASSDDIKGYKLWYCKAREETHSQEPVCVFPKSQRRILISNLQPCTEYCFRIVSYTDTGDLGHSEAKFFTRSVAIIHKNPCSVNRKKQNPHIGGSSSAKTVYKTATDVESDSGFKVRELGKILRLAWAQEWGCFDGLCGADTPKLCGVSKTIKSESLQEDQVPSVSRGLDLNVASVPDLNEEIAPPIDSSRDEYNGCTLGRAIEADDDAVSHDIERNVIARSHGSGDSQNWTHRPNGEVPAVDSRLENCRKRAASTNEETHDCDSTLINGSPFGIRDGSGCLDENFEYCVKIIRWLECEGHIKQEFRLKLLTWFSLRSTKQERRVVNTFIQTLIDDPSSLAGQLVDSFTDIVSSKRQRNGFCKEEIPTRIEAMPETEPKGRMCECILVPIYWFKMLAMEMNWSFTFGVVMIYGVSQGLGGALSRVGTKYYMKDVQKVQPSETHSTPFCVCFDVWLIEDNGICLCVSPHALFVFTEKSFLLSTISSSVHSQRPVRPVCLSCSPSTSGSTSVRAAASVEASTVTADNDVLKALSQIIDPDFGTDIVSCGFVKELHVDEACGEVSFRLELTTPACPIKDMFEQKANEVVAALPWVKKVNVTMSAQPARPIYAGQLPAGLQTISNIVAVSSCKGGVGKSTVAVNLAYTLAGMGARVGIFDADVYGPSLPTMVSPENRLLEMNPEKRTIIPTEYLGVKLVSFGFAGQGRAIMRGPMVSGVINQLLTTTEWGELDYLVIDMPPGTGDIQLTLCQVVPLTAAVIVTTPQKLAFIDVAKGVRMFSKLKVVQQFGIPHLFDLPIRPTLSASGDSGMPEVAVDPQGEVAEIFQNLGVCVVQQCAKIRQQVSTAVTYDRSIRAIKVKVPDSDEEFLLQPATVRRNDRSAQSVDEWTGEQKLQYTDVADDIEPTEIRPMGNYAVSITWPDGFGQIAPYDQLQQMERLVDVPQPSLTQLIRKFDDVLGSV</sequence>
<keyword evidence="8" id="KW-0863">Zinc-finger</keyword>
<evidence type="ECO:0000256" key="1">
    <source>
        <dbReference type="ARBA" id="ARBA00001966"/>
    </source>
</evidence>
<keyword evidence="4" id="KW-0150">Chloroplast</keyword>
<dbReference type="HAMAP" id="MF_02040">
    <property type="entry name" value="Mrp_NBP35"/>
    <property type="match status" value="1"/>
</dbReference>